<dbReference type="RefSeq" id="WP_132527493.1">
    <property type="nucleotide sequence ID" value="NZ_SMFV01000006.1"/>
</dbReference>
<comment type="caution">
    <text evidence="2">The sequence shown here is derived from an EMBL/GenBank/DDBJ whole genome shotgun (WGS) entry which is preliminary data.</text>
</comment>
<dbReference type="Proteomes" id="UP000295777">
    <property type="component" value="Unassembled WGS sequence"/>
</dbReference>
<organism evidence="2 3">
    <name type="scientific">Phorcysia thermohydrogeniphila</name>
    <dbReference type="NCBI Taxonomy" id="936138"/>
    <lineage>
        <taxon>Bacteria</taxon>
        <taxon>Pseudomonadati</taxon>
        <taxon>Aquificota</taxon>
        <taxon>Aquificia</taxon>
        <taxon>Desulfurobacteriales</taxon>
        <taxon>Desulfurobacteriaceae</taxon>
        <taxon>Phorcysia</taxon>
    </lineage>
</organism>
<dbReference type="AlphaFoldDB" id="A0A4R1GB46"/>
<reference evidence="2 3" key="1">
    <citation type="submission" date="2019-03" db="EMBL/GenBank/DDBJ databases">
        <title>Genomic Encyclopedia of Archaeal and Bacterial Type Strains, Phase II (KMG-II): from individual species to whole genera.</title>
        <authorList>
            <person name="Goeker M."/>
        </authorList>
    </citation>
    <scope>NUCLEOTIDE SEQUENCE [LARGE SCALE GENOMIC DNA]</scope>
    <source>
        <strain evidence="2 3">DSM 24425</strain>
    </source>
</reference>
<protein>
    <recommendedName>
        <fullName evidence="4">Lipoprotein</fullName>
    </recommendedName>
</protein>
<feature type="signal peptide" evidence="1">
    <location>
        <begin position="1"/>
        <end position="23"/>
    </location>
</feature>
<evidence type="ECO:0000256" key="1">
    <source>
        <dbReference type="SAM" id="SignalP"/>
    </source>
</evidence>
<gene>
    <name evidence="2" type="ORF">CLV27_1556</name>
</gene>
<dbReference type="OrthoDB" id="14726at2"/>
<accession>A0A4R1GB46</accession>
<feature type="chain" id="PRO_5020868048" description="Lipoprotein" evidence="1">
    <location>
        <begin position="24"/>
        <end position="124"/>
    </location>
</feature>
<evidence type="ECO:0000313" key="3">
    <source>
        <dbReference type="Proteomes" id="UP000295777"/>
    </source>
</evidence>
<keyword evidence="1" id="KW-0732">Signal</keyword>
<sequence length="124" mass="13768">MKSTPLMLLGALLTALSFSCKTATSDYTITYPAGLIANHPKEFVGCYVKLVGRVSLKRPQDQFPPFSLNDALLCDSSGCIYIHDDTKNLKDFVGKRVKILGYGRVTQFNFPYVEVIEIKEAGKE</sequence>
<keyword evidence="3" id="KW-1185">Reference proteome</keyword>
<evidence type="ECO:0000313" key="2">
    <source>
        <dbReference type="EMBL" id="TCK02849.1"/>
    </source>
</evidence>
<dbReference type="PROSITE" id="PS51257">
    <property type="entry name" value="PROKAR_LIPOPROTEIN"/>
    <property type="match status" value="1"/>
</dbReference>
<proteinExistence type="predicted"/>
<evidence type="ECO:0008006" key="4">
    <source>
        <dbReference type="Google" id="ProtNLM"/>
    </source>
</evidence>
<name>A0A4R1GB46_9BACT</name>
<dbReference type="EMBL" id="SMFV01000006">
    <property type="protein sequence ID" value="TCK02849.1"/>
    <property type="molecule type" value="Genomic_DNA"/>
</dbReference>